<proteinExistence type="inferred from homology"/>
<dbReference type="InterPro" id="IPR036291">
    <property type="entry name" value="NAD(P)-bd_dom_sf"/>
</dbReference>
<evidence type="ECO:0000313" key="5">
    <source>
        <dbReference type="EMBL" id="MCL3992443.1"/>
    </source>
</evidence>
<dbReference type="Pfam" id="PF22725">
    <property type="entry name" value="GFO_IDH_MocA_C3"/>
    <property type="match status" value="1"/>
</dbReference>
<dbReference type="SUPFAM" id="SSF55347">
    <property type="entry name" value="Glyceraldehyde-3-phosphate dehydrogenase-like, C-terminal domain"/>
    <property type="match status" value="1"/>
</dbReference>
<comment type="caution">
    <text evidence="5">The sequence shown here is derived from an EMBL/GenBank/DDBJ whole genome shotgun (WGS) entry which is preliminary data.</text>
</comment>
<evidence type="ECO:0000256" key="2">
    <source>
        <dbReference type="ARBA" id="ARBA00023002"/>
    </source>
</evidence>
<dbReference type="Pfam" id="PF01408">
    <property type="entry name" value="GFO_IDH_MocA"/>
    <property type="match status" value="1"/>
</dbReference>
<evidence type="ECO:0000256" key="1">
    <source>
        <dbReference type="ARBA" id="ARBA00010928"/>
    </source>
</evidence>
<comment type="similarity">
    <text evidence="1">Belongs to the Gfo/Idh/MocA family.</text>
</comment>
<dbReference type="SUPFAM" id="SSF51735">
    <property type="entry name" value="NAD(P)-binding Rossmann-fold domains"/>
    <property type="match status" value="1"/>
</dbReference>
<dbReference type="Gene3D" id="3.30.360.10">
    <property type="entry name" value="Dihydrodipicolinate Reductase, domain 2"/>
    <property type="match status" value="1"/>
</dbReference>
<reference evidence="5 6" key="1">
    <citation type="submission" date="2022-05" db="EMBL/GenBank/DDBJ databases">
        <title>Genome Resource of Streptomyces lavenduligriseus GA1-1, a Strain with Broad-Spectrum Antifungal Activity against Phytopathogenic Fungi.</title>
        <authorList>
            <person name="Qi D."/>
        </authorList>
    </citation>
    <scope>NUCLEOTIDE SEQUENCE [LARGE SCALE GENOMIC DNA]</scope>
    <source>
        <strain evidence="5 6">GA1-1</strain>
    </source>
</reference>
<feature type="domain" description="Gfo/Idh/MocA-like oxidoreductase N-terminal" evidence="3">
    <location>
        <begin position="6"/>
        <end position="125"/>
    </location>
</feature>
<feature type="domain" description="GFO/IDH/MocA-like oxidoreductase" evidence="4">
    <location>
        <begin position="135"/>
        <end position="250"/>
    </location>
</feature>
<evidence type="ECO:0000313" key="6">
    <source>
        <dbReference type="Proteomes" id="UP001202052"/>
    </source>
</evidence>
<keyword evidence="2" id="KW-0560">Oxidoreductase</keyword>
<dbReference type="Proteomes" id="UP001202052">
    <property type="component" value="Unassembled WGS sequence"/>
</dbReference>
<dbReference type="PANTHER" id="PTHR22604">
    <property type="entry name" value="OXIDOREDUCTASES"/>
    <property type="match status" value="1"/>
</dbReference>
<evidence type="ECO:0000259" key="3">
    <source>
        <dbReference type="Pfam" id="PF01408"/>
    </source>
</evidence>
<dbReference type="InterPro" id="IPR055170">
    <property type="entry name" value="GFO_IDH_MocA-like_dom"/>
</dbReference>
<dbReference type="InterPro" id="IPR050984">
    <property type="entry name" value="Gfo/Idh/MocA_domain"/>
</dbReference>
<dbReference type="Gene3D" id="3.40.50.720">
    <property type="entry name" value="NAD(P)-binding Rossmann-like Domain"/>
    <property type="match status" value="1"/>
</dbReference>
<name>A0ABT0NNR8_9ACTN</name>
<sequence>MPSPRLRFGVLGAADIALRRTVPALLAHPDVTVVAVSSRDTARAARFAAAFGCEAVPGHQALLDRDDIDALYVPLPVMVHTPWVEAALLRGRHVLVEKPLTATRSGAEGLIALARSRGLVLMENFTSLHHAQHGTVTDLLRDGTIGELRSLSAAFTIPPKPEDDIRYQPDVGGGALLDIGIYPLRAALHFLGPDLHAAGAVLRRERRRNVVVSGHVLLTTPHGIVAELAFGMEHAYRSEYTLFGTAGRLRLDRAFTPPETHRPRVEIHRQDARDIVDLPPDAQFANLVRDFILAVREGPGRLTQHHADAVRQADLVERVMAVARVCWC</sequence>
<dbReference type="InterPro" id="IPR000683">
    <property type="entry name" value="Gfo/Idh/MocA-like_OxRdtase_N"/>
</dbReference>
<dbReference type="RefSeq" id="WP_249456996.1">
    <property type="nucleotide sequence ID" value="NZ_JAMCCK010000005.1"/>
</dbReference>
<protein>
    <submittedName>
        <fullName evidence="5">Gfo/Idh/MocA family oxidoreductase</fullName>
    </submittedName>
</protein>
<gene>
    <name evidence="5" type="ORF">M4438_02675</name>
</gene>
<keyword evidence="6" id="KW-1185">Reference proteome</keyword>
<evidence type="ECO:0000259" key="4">
    <source>
        <dbReference type="Pfam" id="PF22725"/>
    </source>
</evidence>
<dbReference type="EMBL" id="JAMCCK010000005">
    <property type="protein sequence ID" value="MCL3992443.1"/>
    <property type="molecule type" value="Genomic_DNA"/>
</dbReference>
<organism evidence="5 6">
    <name type="scientific">Streptomyces lavenduligriseus</name>
    <dbReference type="NCBI Taxonomy" id="67315"/>
    <lineage>
        <taxon>Bacteria</taxon>
        <taxon>Bacillati</taxon>
        <taxon>Actinomycetota</taxon>
        <taxon>Actinomycetes</taxon>
        <taxon>Kitasatosporales</taxon>
        <taxon>Streptomycetaceae</taxon>
        <taxon>Streptomyces</taxon>
    </lineage>
</organism>
<accession>A0ABT0NNR8</accession>
<dbReference type="PANTHER" id="PTHR22604:SF105">
    <property type="entry name" value="TRANS-1,2-DIHYDROBENZENE-1,2-DIOL DEHYDROGENASE"/>
    <property type="match status" value="1"/>
</dbReference>